<dbReference type="AlphaFoldDB" id="A0A272ERJ4"/>
<dbReference type="OrthoDB" id="9816564at2"/>
<reference evidence="2 3" key="2">
    <citation type="submission" date="2017-07" db="EMBL/GenBank/DDBJ databases">
        <title>Candidatus Dactylopiibacterium carminicum, a nitrogen-fixing symbiont of the cochineal insect Dactylopius coccus and Dactylopius opuntiae (Hemiptera: Coccoidea: Dactylopiidae).</title>
        <authorList>
            <person name="Vera A."/>
        </authorList>
    </citation>
    <scope>NUCLEOTIDE SEQUENCE [LARGE SCALE GENOMIC DNA]</scope>
    <source>
        <strain evidence="2 3">NFDCM</strain>
    </source>
</reference>
<evidence type="ECO:0000313" key="2">
    <source>
        <dbReference type="EMBL" id="PAS92712.1"/>
    </source>
</evidence>
<keyword evidence="4" id="KW-1185">Reference proteome</keyword>
<comment type="caution">
    <text evidence="2">The sequence shown here is derived from an EMBL/GenBank/DDBJ whole genome shotgun (WGS) entry which is preliminary data.</text>
</comment>
<protein>
    <submittedName>
        <fullName evidence="2">Uncharacterized protein</fullName>
    </submittedName>
</protein>
<evidence type="ECO:0000313" key="4">
    <source>
        <dbReference type="Proteomes" id="UP000623509"/>
    </source>
</evidence>
<gene>
    <name evidence="1" type="ORF">BGI27_11280</name>
    <name evidence="2" type="ORF">CGU29_10370</name>
</gene>
<dbReference type="Proteomes" id="UP000623509">
    <property type="component" value="Unassembled WGS sequence"/>
</dbReference>
<dbReference type="RefSeq" id="WP_095524983.1">
    <property type="nucleotide sequence ID" value="NZ_MDUX01000036.1"/>
</dbReference>
<evidence type="ECO:0000313" key="1">
    <source>
        <dbReference type="EMBL" id="KAF7598832.1"/>
    </source>
</evidence>
<sequence>MSQVANRRAALLAFDADWYLARYPDVALTGLPPFVHFERYGQPLGRLPCADWQIGAASHLPKADACELAFSASHQVLPD</sequence>
<organism evidence="2 3">
    <name type="scientific">Candidatus Dactylopiibacterium carminicum</name>
    <dbReference type="NCBI Taxonomy" id="857335"/>
    <lineage>
        <taxon>Bacteria</taxon>
        <taxon>Pseudomonadati</taxon>
        <taxon>Pseudomonadota</taxon>
        <taxon>Betaproteobacteria</taxon>
        <taxon>Rhodocyclales</taxon>
        <taxon>Rhodocyclaceae</taxon>
        <taxon>Candidatus Dactylopiibacterium</taxon>
    </lineage>
</organism>
<dbReference type="Proteomes" id="UP000216107">
    <property type="component" value="Unassembled WGS sequence"/>
</dbReference>
<proteinExistence type="predicted"/>
<dbReference type="EMBL" id="NMRN01000031">
    <property type="protein sequence ID" value="PAS92712.1"/>
    <property type="molecule type" value="Genomic_DNA"/>
</dbReference>
<reference evidence="1 4" key="1">
    <citation type="submission" date="2016-08" db="EMBL/GenBank/DDBJ databases">
        <title>Candidatus Dactylopiibacterium carminicum genome sequence.</title>
        <authorList>
            <person name="Ramirez-Puebla S.T."/>
            <person name="Ormeno-Orrillo E."/>
            <person name="Vera-Ponce De Leon A."/>
            <person name="Luis L."/>
            <person name="Sanchez-Flores A."/>
            <person name="Monica R."/>
            <person name="Martinez-Romero E."/>
        </authorList>
    </citation>
    <scope>NUCLEOTIDE SEQUENCE [LARGE SCALE GENOMIC DNA]</scope>
    <source>
        <strain evidence="1">END1</strain>
    </source>
</reference>
<name>A0A272ERJ4_9RHOO</name>
<dbReference type="EMBL" id="MDUX01000036">
    <property type="protein sequence ID" value="KAF7598832.1"/>
    <property type="molecule type" value="Genomic_DNA"/>
</dbReference>
<accession>A0A272ERJ4</accession>
<evidence type="ECO:0000313" key="3">
    <source>
        <dbReference type="Proteomes" id="UP000216107"/>
    </source>
</evidence>